<proteinExistence type="predicted"/>
<sequence>MVHTTHSKGPTSRSNQLASLIRGPDEGSEGRERSEAFMEGRYRYRDNCYEPTHGPSRSAAADKPVPVRARPSF</sequence>
<gene>
    <name evidence="2" type="ORF">VTJ49DRAFT_388</name>
</gene>
<reference evidence="2 3" key="1">
    <citation type="journal article" date="2024" name="Commun. Biol.">
        <title>Comparative genomic analysis of thermophilic fungi reveals convergent evolutionary adaptations and gene losses.</title>
        <authorList>
            <person name="Steindorff A.S."/>
            <person name="Aguilar-Pontes M.V."/>
            <person name="Robinson A.J."/>
            <person name="Andreopoulos B."/>
            <person name="LaButti K."/>
            <person name="Kuo A."/>
            <person name="Mondo S."/>
            <person name="Riley R."/>
            <person name="Otillar R."/>
            <person name="Haridas S."/>
            <person name="Lipzen A."/>
            <person name="Grimwood J."/>
            <person name="Schmutz J."/>
            <person name="Clum A."/>
            <person name="Reid I.D."/>
            <person name="Moisan M.C."/>
            <person name="Butler G."/>
            <person name="Nguyen T.T.M."/>
            <person name="Dewar K."/>
            <person name="Conant G."/>
            <person name="Drula E."/>
            <person name="Henrissat B."/>
            <person name="Hansel C."/>
            <person name="Singer S."/>
            <person name="Hutchinson M.I."/>
            <person name="de Vries R.P."/>
            <person name="Natvig D.O."/>
            <person name="Powell A.J."/>
            <person name="Tsang A."/>
            <person name="Grigoriev I.V."/>
        </authorList>
    </citation>
    <scope>NUCLEOTIDE SEQUENCE [LARGE SCALE GENOMIC DNA]</scope>
    <source>
        <strain evidence="2 3">CBS 620.91</strain>
    </source>
</reference>
<organism evidence="2 3">
    <name type="scientific">Humicola insolens</name>
    <name type="common">Soft-rot fungus</name>
    <dbReference type="NCBI Taxonomy" id="85995"/>
    <lineage>
        <taxon>Eukaryota</taxon>
        <taxon>Fungi</taxon>
        <taxon>Dikarya</taxon>
        <taxon>Ascomycota</taxon>
        <taxon>Pezizomycotina</taxon>
        <taxon>Sordariomycetes</taxon>
        <taxon>Sordariomycetidae</taxon>
        <taxon>Sordariales</taxon>
        <taxon>Chaetomiaceae</taxon>
        <taxon>Mycothermus</taxon>
    </lineage>
</organism>
<dbReference type="EMBL" id="JAZGSY010000011">
    <property type="protein sequence ID" value="KAL1843688.1"/>
    <property type="molecule type" value="Genomic_DNA"/>
</dbReference>
<keyword evidence="3" id="KW-1185">Reference proteome</keyword>
<evidence type="ECO:0000313" key="2">
    <source>
        <dbReference type="EMBL" id="KAL1843688.1"/>
    </source>
</evidence>
<feature type="compositionally biased region" description="Polar residues" evidence="1">
    <location>
        <begin position="7"/>
        <end position="18"/>
    </location>
</feature>
<evidence type="ECO:0000313" key="3">
    <source>
        <dbReference type="Proteomes" id="UP001583172"/>
    </source>
</evidence>
<accession>A0ABR3VPU5</accession>
<feature type="compositionally biased region" description="Basic and acidic residues" evidence="1">
    <location>
        <begin position="23"/>
        <end position="48"/>
    </location>
</feature>
<name>A0ABR3VPU5_HUMIN</name>
<dbReference type="Proteomes" id="UP001583172">
    <property type="component" value="Unassembled WGS sequence"/>
</dbReference>
<evidence type="ECO:0000256" key="1">
    <source>
        <dbReference type="SAM" id="MobiDB-lite"/>
    </source>
</evidence>
<protein>
    <submittedName>
        <fullName evidence="2">Uncharacterized protein</fullName>
    </submittedName>
</protein>
<feature type="region of interest" description="Disordered" evidence="1">
    <location>
        <begin position="1"/>
        <end position="73"/>
    </location>
</feature>
<comment type="caution">
    <text evidence="2">The sequence shown here is derived from an EMBL/GenBank/DDBJ whole genome shotgun (WGS) entry which is preliminary data.</text>
</comment>